<accession>A0ABV8CIX4</accession>
<dbReference type="EMBL" id="JBHSAF010000001">
    <property type="protein sequence ID" value="MFC3911949.1"/>
    <property type="molecule type" value="Genomic_DNA"/>
</dbReference>
<proteinExistence type="predicted"/>
<dbReference type="InterPro" id="IPR011990">
    <property type="entry name" value="TPR-like_helical_dom_sf"/>
</dbReference>
<evidence type="ECO:0000256" key="1">
    <source>
        <dbReference type="SAM" id="SignalP"/>
    </source>
</evidence>
<gene>
    <name evidence="2" type="ORF">ACFOSS_00515</name>
</gene>
<dbReference type="SUPFAM" id="SSF48452">
    <property type="entry name" value="TPR-like"/>
    <property type="match status" value="1"/>
</dbReference>
<feature type="chain" id="PRO_5046045186" evidence="1">
    <location>
        <begin position="20"/>
        <end position="223"/>
    </location>
</feature>
<feature type="signal peptide" evidence="1">
    <location>
        <begin position="1"/>
        <end position="19"/>
    </location>
</feature>
<sequence>MKITAMALAVFVMSQGAWAEPYPDLDPKGVLVKQQTAEGAKYSIDQVYLDEMLKALAVHAKAYPVRFDNEADKRKAIQDVLVLDGMLSVINDAPHQDLAMVLRQAQLNSMGHNLDMAGAAEKADQLFQSLLAVAPDNALFNYDYALFLAGSGQGAKAIPLLHKAADAKLYDAYFSLGLVYLSVGNQDAAIENLNTYKRLTGRHAEADKFIAAIESGQVKVNAH</sequence>
<name>A0ABV8CIX4_9GAMM</name>
<keyword evidence="3" id="KW-1185">Reference proteome</keyword>
<evidence type="ECO:0000313" key="2">
    <source>
        <dbReference type="EMBL" id="MFC3911949.1"/>
    </source>
</evidence>
<reference evidence="3" key="1">
    <citation type="journal article" date="2019" name="Int. J. Syst. Evol. Microbiol.">
        <title>The Global Catalogue of Microorganisms (GCM) 10K type strain sequencing project: providing services to taxonomists for standard genome sequencing and annotation.</title>
        <authorList>
            <consortium name="The Broad Institute Genomics Platform"/>
            <consortium name="The Broad Institute Genome Sequencing Center for Infectious Disease"/>
            <person name="Wu L."/>
            <person name="Ma J."/>
        </authorList>
    </citation>
    <scope>NUCLEOTIDE SEQUENCE [LARGE SCALE GENOMIC DNA]</scope>
    <source>
        <strain evidence="3">CCUG 54939</strain>
    </source>
</reference>
<keyword evidence="1" id="KW-0732">Signal</keyword>
<dbReference type="RefSeq" id="WP_377149809.1">
    <property type="nucleotide sequence ID" value="NZ_JBHSAF010000001.1"/>
</dbReference>
<comment type="caution">
    <text evidence="2">The sequence shown here is derived from an EMBL/GenBank/DDBJ whole genome shotgun (WGS) entry which is preliminary data.</text>
</comment>
<evidence type="ECO:0000313" key="3">
    <source>
        <dbReference type="Proteomes" id="UP001595692"/>
    </source>
</evidence>
<dbReference type="Proteomes" id="UP001595692">
    <property type="component" value="Unassembled WGS sequence"/>
</dbReference>
<dbReference type="Gene3D" id="1.25.40.10">
    <property type="entry name" value="Tetratricopeptide repeat domain"/>
    <property type="match status" value="1"/>
</dbReference>
<protein>
    <submittedName>
        <fullName evidence="2">Tetratricopeptide repeat protein</fullName>
    </submittedName>
</protein>
<organism evidence="2 3">
    <name type="scientific">Pseudaeromonas sharmana</name>
    <dbReference type="NCBI Taxonomy" id="328412"/>
    <lineage>
        <taxon>Bacteria</taxon>
        <taxon>Pseudomonadati</taxon>
        <taxon>Pseudomonadota</taxon>
        <taxon>Gammaproteobacteria</taxon>
        <taxon>Aeromonadales</taxon>
        <taxon>Aeromonadaceae</taxon>
        <taxon>Pseudaeromonas</taxon>
    </lineage>
</organism>